<evidence type="ECO:0000313" key="2">
    <source>
        <dbReference type="EMBL" id="MCS0637194.1"/>
    </source>
</evidence>
<proteinExistence type="predicted"/>
<keyword evidence="1" id="KW-0472">Membrane</keyword>
<reference evidence="2" key="1">
    <citation type="submission" date="2022-08" db="EMBL/GenBank/DDBJ databases">
        <authorList>
            <person name="Somphong A."/>
            <person name="Phongsopitanun W."/>
        </authorList>
    </citation>
    <scope>NUCLEOTIDE SEQUENCE</scope>
    <source>
        <strain evidence="2">LP05-1</strain>
    </source>
</reference>
<organism evidence="2 3">
    <name type="scientific">Streptomyces pyxinae</name>
    <dbReference type="NCBI Taxonomy" id="2970734"/>
    <lineage>
        <taxon>Bacteria</taxon>
        <taxon>Bacillati</taxon>
        <taxon>Actinomycetota</taxon>
        <taxon>Actinomycetes</taxon>
        <taxon>Kitasatosporales</taxon>
        <taxon>Streptomycetaceae</taxon>
        <taxon>Streptomyces</taxon>
    </lineage>
</organism>
<dbReference type="EMBL" id="JANUGQ010000012">
    <property type="protein sequence ID" value="MCS0637194.1"/>
    <property type="molecule type" value="Genomic_DNA"/>
</dbReference>
<comment type="caution">
    <text evidence="2">The sequence shown here is derived from an EMBL/GenBank/DDBJ whole genome shotgun (WGS) entry which is preliminary data.</text>
</comment>
<feature type="transmembrane region" description="Helical" evidence="1">
    <location>
        <begin position="12"/>
        <end position="38"/>
    </location>
</feature>
<sequence length="180" mass="20166">MAEETRGAPYEIYGDSLGSALFGGLVAAGLGTMSFWAWPPWDMENPFGVIFFWAWPLLCLTFGVVGLLLVVRGFFVPVLRADPAGVRCGRFRAGWTEIREVVVGTLETYHFNPEEPGKSGHVQRRAVWVYLNSDLRHEWQAPTLGDDPPLADLRDGLARHAGTVPVRATREVLRRRTWSK</sequence>
<name>A0ABT2CIF5_9ACTN</name>
<evidence type="ECO:0000313" key="3">
    <source>
        <dbReference type="Proteomes" id="UP001431313"/>
    </source>
</evidence>
<accession>A0ABT2CIF5</accession>
<keyword evidence="1" id="KW-1133">Transmembrane helix</keyword>
<gene>
    <name evidence="2" type="ORF">NX801_16295</name>
</gene>
<keyword evidence="1" id="KW-0812">Transmembrane</keyword>
<dbReference type="Proteomes" id="UP001431313">
    <property type="component" value="Unassembled WGS sequence"/>
</dbReference>
<dbReference type="RefSeq" id="WP_258788433.1">
    <property type="nucleotide sequence ID" value="NZ_JANUGQ010000012.1"/>
</dbReference>
<feature type="transmembrane region" description="Helical" evidence="1">
    <location>
        <begin position="50"/>
        <end position="71"/>
    </location>
</feature>
<protein>
    <recommendedName>
        <fullName evidence="4">Integral membrane protein</fullName>
    </recommendedName>
</protein>
<evidence type="ECO:0008006" key="4">
    <source>
        <dbReference type="Google" id="ProtNLM"/>
    </source>
</evidence>
<keyword evidence="3" id="KW-1185">Reference proteome</keyword>
<evidence type="ECO:0000256" key="1">
    <source>
        <dbReference type="SAM" id="Phobius"/>
    </source>
</evidence>